<keyword evidence="12" id="KW-0333">Golgi apparatus</keyword>
<dbReference type="InterPro" id="IPR001849">
    <property type="entry name" value="PH_domain"/>
</dbReference>
<feature type="compositionally biased region" description="Polar residues" evidence="20">
    <location>
        <begin position="1928"/>
        <end position="1957"/>
    </location>
</feature>
<accession>A0AA41T4G5</accession>
<feature type="compositionally biased region" description="Basic and acidic residues" evidence="20">
    <location>
        <begin position="972"/>
        <end position="981"/>
    </location>
</feature>
<dbReference type="CDD" id="cd06756">
    <property type="entry name" value="PDZ_ARHGAP21_23-like"/>
    <property type="match status" value="1"/>
</dbReference>
<keyword evidence="5" id="KW-0343">GTPase activation</keyword>
<feature type="compositionally biased region" description="Low complexity" evidence="20">
    <location>
        <begin position="1595"/>
        <end position="1610"/>
    </location>
</feature>
<evidence type="ECO:0000256" key="4">
    <source>
        <dbReference type="ARBA" id="ARBA00004395"/>
    </source>
</evidence>
<keyword evidence="6" id="KW-0488">Methylation</keyword>
<dbReference type="InterPro" id="IPR000198">
    <property type="entry name" value="RhoGAP_dom"/>
</dbReference>
<feature type="compositionally biased region" description="Polar residues" evidence="20">
    <location>
        <begin position="1654"/>
        <end position="1663"/>
    </location>
</feature>
<evidence type="ECO:0000313" key="24">
    <source>
        <dbReference type="EMBL" id="MBZ3887818.1"/>
    </source>
</evidence>
<feature type="region of interest" description="Disordered" evidence="20">
    <location>
        <begin position="1710"/>
        <end position="1739"/>
    </location>
</feature>
<dbReference type="Pfam" id="PF00169">
    <property type="entry name" value="PH"/>
    <property type="match status" value="1"/>
</dbReference>
<dbReference type="Pfam" id="PF17820">
    <property type="entry name" value="PDZ_6"/>
    <property type="match status" value="1"/>
</dbReference>
<feature type="region of interest" description="Disordered" evidence="20">
    <location>
        <begin position="775"/>
        <end position="796"/>
    </location>
</feature>
<keyword evidence="11" id="KW-0965">Cell junction</keyword>
<protein>
    <recommendedName>
        <fullName evidence="17">Rho GTPase-activating protein 21</fullName>
    </recommendedName>
    <alternativeName>
        <fullName evidence="19">Rho GTPase-activating protein 10</fullName>
    </alternativeName>
    <alternativeName>
        <fullName evidence="18">Rho-type GTPase-activating protein 21</fullName>
    </alternativeName>
</protein>
<dbReference type="InterPro" id="IPR011993">
    <property type="entry name" value="PH-like_dom_sf"/>
</dbReference>
<dbReference type="InterPro" id="IPR029057">
    <property type="entry name" value="PRTase-like"/>
</dbReference>
<feature type="compositionally biased region" description="Basic and acidic residues" evidence="20">
    <location>
        <begin position="1196"/>
        <end position="1219"/>
    </location>
</feature>
<dbReference type="PANTHER" id="PTHR23175:SF16">
    <property type="entry name" value="RHO GTPASE-ACTIVATING PROTEIN 21"/>
    <property type="match status" value="1"/>
</dbReference>
<keyword evidence="9" id="KW-0597">Phosphoprotein</keyword>
<dbReference type="SUPFAM" id="SSF50156">
    <property type="entry name" value="PDZ domain-like"/>
    <property type="match status" value="1"/>
</dbReference>
<keyword evidence="14" id="KW-0206">Cytoskeleton</keyword>
<feature type="compositionally biased region" description="Polar residues" evidence="20">
    <location>
        <begin position="446"/>
        <end position="473"/>
    </location>
</feature>
<feature type="region of interest" description="Disordered" evidence="20">
    <location>
        <begin position="1005"/>
        <end position="1024"/>
    </location>
</feature>
<keyword evidence="7" id="KW-0963">Cytoplasm</keyword>
<dbReference type="InterPro" id="IPR008936">
    <property type="entry name" value="Rho_GTPase_activation_prot"/>
</dbReference>
<comment type="function">
    <text evidence="16">Functions as a GTPase-activating protein (GAP) for RHOA and CDC42. Downstream partner of ARF1 which may control Golgi apparatus structure and function. Also required for CTNNA1 recruitment to adherens junctions.</text>
</comment>
<dbReference type="Proteomes" id="UP001166674">
    <property type="component" value="Unassembled WGS sequence"/>
</dbReference>
<feature type="compositionally biased region" description="Basic and acidic residues" evidence="20">
    <location>
        <begin position="1536"/>
        <end position="1549"/>
    </location>
</feature>
<dbReference type="GO" id="GO:0070161">
    <property type="term" value="C:anchoring junction"/>
    <property type="evidence" value="ECO:0007669"/>
    <property type="project" value="UniProtKB-SubCell"/>
</dbReference>
<dbReference type="SMART" id="SM00233">
    <property type="entry name" value="PH"/>
    <property type="match status" value="1"/>
</dbReference>
<evidence type="ECO:0000256" key="5">
    <source>
        <dbReference type="ARBA" id="ARBA00022468"/>
    </source>
</evidence>
<dbReference type="SMART" id="SM00324">
    <property type="entry name" value="RhoGAP"/>
    <property type="match status" value="1"/>
</dbReference>
<feature type="compositionally biased region" description="Basic residues" evidence="20">
    <location>
        <begin position="1846"/>
        <end position="1856"/>
    </location>
</feature>
<dbReference type="Gene3D" id="1.10.555.10">
    <property type="entry name" value="Rho GTPase activation protein"/>
    <property type="match status" value="1"/>
</dbReference>
<evidence type="ECO:0000259" key="23">
    <source>
        <dbReference type="PROSITE" id="PS50238"/>
    </source>
</evidence>
<keyword evidence="25" id="KW-1185">Reference proteome</keyword>
<evidence type="ECO:0000256" key="14">
    <source>
        <dbReference type="ARBA" id="ARBA00023212"/>
    </source>
</evidence>
<feature type="compositionally biased region" description="Basic and acidic residues" evidence="20">
    <location>
        <begin position="1492"/>
        <end position="1517"/>
    </location>
</feature>
<dbReference type="SUPFAM" id="SSF50729">
    <property type="entry name" value="PH domain-like"/>
    <property type="match status" value="1"/>
</dbReference>
<feature type="region of interest" description="Disordered" evidence="20">
    <location>
        <begin position="1470"/>
        <end position="1624"/>
    </location>
</feature>
<sequence length="2006" mass="224086">TDNWPGYDLNLFTYPQHYYGDLEYVLIPHGIIVDRIERLAKDIMKDIGYCDIMVLCVLKGGYKFCADLVEHLKNISRNSDRFVSMKVDFIRLKSYKNDQSMGQMQIIGGEDLSTLTGKVSKNKDGKEQSETVSPSEDETFSWPGPKTVMLKRTSQGFGFTLRHFIVYPPESAIQFSYKDEENGNRGGKQRNRLEPMDTIFVKQVKEGGPAFEAGLCTGDRIIKVNGESVIGKTYSQVIALIQNSDTTLELSVMPKDEDILQVLQFTKDITALAYSQDAYLKGNEAYSGNARNIPEPPPICYPWLPSAPSAMAQPVEASPPDSSLSKQQTSTPVLTQPARAYRMEIQVPPSPTDVAKSNTAVCVCNESVRTVIVPSEKVVDLLSNRNNHTGPLHRTEEVRYGISEQTPLKIVSRTTSPPSSIPAAHLIHQTTGSRSLEPSGILLKSGNYSGQSEGISNSRSQAVDSPSVSVNHYSPNSHQHIDWKNYKTYKEYIDNRRLHIGCRTIQERLDSLRAASQSTADYNQVVPTRTSLQVRRRSTSHDRVPQSAQIRQRSVSQERLEDSVLMKYCPRSASQGALTSPPVTFSNHRTRSWDYIEGQGDTLENVNSESQIPDLNGEKKQTYKWSGFTEQDDRRGIYERPRQQEIHKSFRGSNLTVVPSVVNSDHRRMSGRGVGSVSQFKKIPPDLKTLQSNRNFQTTGGTSLPRGISQDRSPLVKVRSNSLKAPSAHVTKPSFSQNSLVSIKDQRPVNHLHQNIVLNQQSWFRAESTPDHQVATGKSLSLSGASVKPGPQVSESVGTSDLELSLIQRNQDLNLQEAELQQSNVLDNKETVILREKPPSGRQTPQPLRHQSYILAVNDQDTGSDTTCWLPNDARREVHIKRMEERKASSTSPPGDSLASIPFIDEPTSPSIDHDIAHIPASAVISASTSQVPSIATVPPSLTTSAPLIRRQLSHDQESVGPPSLDAQPNSKTERSKSYDEGLDDYREDAKLSFKHVSSLKGIKITDSQKSSEDSGSRKDSSSEVFSDAAKEGWLHFRPLVTDKGKRVGGSIRPWKQMYVVLRGHSLYLYKDKREQMPPSDEEQPISVNACLIDISYSETKRKNVFRLTTSDCECLFQAEDRDDMLAWIKTIQESSNLNEEDTGVTNRDLISRRIKEYNNLMSKADQLPKTPRQSLSIRQTLLGAKSEPKTQSPHSPKEESERKLLSKDDTSPPKDKGTWRKGIPSIMRKTFEKKPTATGTFGVRLDDCPPAHTNRYIPLIVDICCKLVEERGLEYTGIYRVPGNNAAISSMQEELNKGMADIDIQDDKWRDLNVISSLLKSFFRKLPEPLFTNDKYADFIEANRKEDPLDRLKTLKRLIHDLPEHHYETLKFLSAHLKTVAENSEKNKMEPRNLAIVFGPTLVRTSEDNMTHMVTHMPDQYKIVETLIQHHDWFFTEEGAEEPLGSWGSGKDQYSRELLVSSIFAAASRKRKKPKEKAQPSSSEDELDNVFFKKENVEQCHSDIKEESKKESETLGRKQRIIIAKENSSKTDISTTKDEKTSLRKESTPSEEPSPPHSSRHNRSPTLSSRFTILKESPKSLPTQKSSHFEETGSDSGTLLSTSSQASLARFSTKKSTSPEPKHYEFLANIGTITSDYSTTSSTMYLTSLDSSRLSPEVQSVAESKGDEADDERSELISEGRPVETDSESEFPVFPTALTSERLFRGKLQEVTKTSRRNSEGSEVSCTEGSLTPSLDSRRQLFSSHKLIECDTLSRKKSARFKSDSGSLGDAKSEKETPSITKVFDVMKKGKSTGSLLTPTRSESEKPEPTWKMKIADRLKLRPRAPADDMFGVGNQKTNAETAKRKNIKRRHTLGGHRDATEISVLNFWKTHEQSGDRESELSAVNRLKPKCSAQDLSISDWLARERLRTSTSDLSRGETGDPQLENPGTSESPRTDTTLSFQSDTGSSSASTNRPLLSIPPQSPDQINGESFQNMSQNASSAANAHPHKLSETAGSKAQFHPCL</sequence>
<dbReference type="FunFam" id="1.10.555.10:FF:000014">
    <property type="entry name" value="Rho GTPase activating protein 21"/>
    <property type="match status" value="1"/>
</dbReference>
<feature type="region of interest" description="Disordered" evidence="20">
    <location>
        <begin position="954"/>
        <end position="981"/>
    </location>
</feature>
<evidence type="ECO:0000259" key="21">
    <source>
        <dbReference type="PROSITE" id="PS50003"/>
    </source>
</evidence>
<comment type="caution">
    <text evidence="24">The sequence shown here is derived from an EMBL/GenBank/DDBJ whole genome shotgun (WGS) entry which is preliminary data.</text>
</comment>
<dbReference type="InterPro" id="IPR001478">
    <property type="entry name" value="PDZ"/>
</dbReference>
<evidence type="ECO:0000256" key="15">
    <source>
        <dbReference type="ARBA" id="ARBA00023329"/>
    </source>
</evidence>
<evidence type="ECO:0000259" key="22">
    <source>
        <dbReference type="PROSITE" id="PS50106"/>
    </source>
</evidence>
<dbReference type="GO" id="GO:0005096">
    <property type="term" value="F:GTPase activator activity"/>
    <property type="evidence" value="ECO:0007669"/>
    <property type="project" value="UniProtKB-KW"/>
</dbReference>
<dbReference type="Pfam" id="PF00620">
    <property type="entry name" value="RhoGAP"/>
    <property type="match status" value="1"/>
</dbReference>
<dbReference type="SMART" id="SM00228">
    <property type="entry name" value="PDZ"/>
    <property type="match status" value="1"/>
</dbReference>
<feature type="region of interest" description="Disordered" evidence="20">
    <location>
        <begin position="1758"/>
        <end position="1811"/>
    </location>
</feature>
<feature type="region of interest" description="Disordered" evidence="20">
    <location>
        <begin position="1823"/>
        <end position="1860"/>
    </location>
</feature>
<comment type="subcellular location">
    <subcellularLocation>
        <location evidence="2">Cell junction</location>
    </subcellularLocation>
    <subcellularLocation>
        <location evidence="1">Cytoplasm</location>
        <location evidence="1">Cytoskeleton</location>
    </subcellularLocation>
    <subcellularLocation>
        <location evidence="3">Cytoplasmic vesicle membrane</location>
        <topology evidence="3">Peripheral membrane protein</topology>
    </subcellularLocation>
    <subcellularLocation>
        <location evidence="4">Golgi apparatus membrane</location>
        <topology evidence="4">Peripheral membrane protein</topology>
    </subcellularLocation>
</comment>
<dbReference type="Gene3D" id="3.40.50.2020">
    <property type="match status" value="1"/>
</dbReference>
<gene>
    <name evidence="24" type="ORF">SUZIE_194855</name>
</gene>
<feature type="region of interest" description="Disordered" evidence="20">
    <location>
        <begin position="117"/>
        <end position="140"/>
    </location>
</feature>
<feature type="compositionally biased region" description="Basic and acidic residues" evidence="20">
    <location>
        <begin position="1675"/>
        <end position="1685"/>
    </location>
</feature>
<keyword evidence="13" id="KW-0472">Membrane</keyword>
<feature type="region of interest" description="Disordered" evidence="20">
    <location>
        <begin position="1650"/>
        <end position="1693"/>
    </location>
</feature>
<evidence type="ECO:0000256" key="7">
    <source>
        <dbReference type="ARBA" id="ARBA00022490"/>
    </source>
</evidence>
<feature type="region of interest" description="Disordered" evidence="20">
    <location>
        <begin position="691"/>
        <end position="714"/>
    </location>
</feature>
<dbReference type="GO" id="GO:0005886">
    <property type="term" value="C:plasma membrane"/>
    <property type="evidence" value="ECO:0007669"/>
    <property type="project" value="UniProtKB-ARBA"/>
</dbReference>
<dbReference type="EMBL" id="JAATJV010419538">
    <property type="protein sequence ID" value="MBZ3887818.1"/>
    <property type="molecule type" value="Genomic_DNA"/>
</dbReference>
<keyword evidence="15" id="KW-0968">Cytoplasmic vesicle</keyword>
<feature type="compositionally biased region" description="Polar residues" evidence="20">
    <location>
        <begin position="1722"/>
        <end position="1739"/>
    </location>
</feature>
<evidence type="ECO:0000256" key="9">
    <source>
        <dbReference type="ARBA" id="ARBA00022553"/>
    </source>
</evidence>
<evidence type="ECO:0000256" key="13">
    <source>
        <dbReference type="ARBA" id="ARBA00023136"/>
    </source>
</evidence>
<feature type="domain" description="PH" evidence="21">
    <location>
        <begin position="1028"/>
        <end position="1137"/>
    </location>
</feature>
<dbReference type="GO" id="GO:0007165">
    <property type="term" value="P:signal transduction"/>
    <property type="evidence" value="ECO:0007669"/>
    <property type="project" value="InterPro"/>
</dbReference>
<evidence type="ECO:0000256" key="6">
    <source>
        <dbReference type="ARBA" id="ARBA00022481"/>
    </source>
</evidence>
<evidence type="ECO:0000256" key="1">
    <source>
        <dbReference type="ARBA" id="ARBA00004245"/>
    </source>
</evidence>
<evidence type="ECO:0000256" key="17">
    <source>
        <dbReference type="ARBA" id="ARBA00070251"/>
    </source>
</evidence>
<dbReference type="PROSITE" id="PS50003">
    <property type="entry name" value="PH_DOMAIN"/>
    <property type="match status" value="1"/>
</dbReference>
<dbReference type="CDD" id="cd04395">
    <property type="entry name" value="RhoGAP_ARHGAP21"/>
    <property type="match status" value="1"/>
</dbReference>
<dbReference type="GO" id="GO:0051645">
    <property type="term" value="P:Golgi localization"/>
    <property type="evidence" value="ECO:0007669"/>
    <property type="project" value="TreeGrafter"/>
</dbReference>
<feature type="region of interest" description="Disordered" evidence="20">
    <location>
        <begin position="312"/>
        <end position="331"/>
    </location>
</feature>
<dbReference type="FunFam" id="2.30.42.10:FF:000066">
    <property type="entry name" value="Rho GTPase activating protein 21"/>
    <property type="match status" value="1"/>
</dbReference>
<evidence type="ECO:0000256" key="19">
    <source>
        <dbReference type="ARBA" id="ARBA00083894"/>
    </source>
</evidence>
<feature type="non-terminal residue" evidence="24">
    <location>
        <position position="1"/>
    </location>
</feature>
<evidence type="ECO:0000256" key="16">
    <source>
        <dbReference type="ARBA" id="ARBA00054024"/>
    </source>
</evidence>
<feature type="region of interest" description="Disordered" evidence="20">
    <location>
        <begin position="430"/>
        <end position="473"/>
    </location>
</feature>
<feature type="region of interest" description="Disordered" evidence="20">
    <location>
        <begin position="1911"/>
        <end position="2006"/>
    </location>
</feature>
<evidence type="ECO:0000256" key="20">
    <source>
        <dbReference type="SAM" id="MobiDB-lite"/>
    </source>
</evidence>
<dbReference type="Gene3D" id="1.20.5.220">
    <property type="match status" value="1"/>
</dbReference>
<feature type="region of interest" description="Disordered" evidence="20">
    <location>
        <begin position="884"/>
        <end position="914"/>
    </location>
</feature>
<evidence type="ECO:0000256" key="18">
    <source>
        <dbReference type="ARBA" id="ARBA00083369"/>
    </source>
</evidence>
<dbReference type="GO" id="GO:0000139">
    <property type="term" value="C:Golgi membrane"/>
    <property type="evidence" value="ECO:0007669"/>
    <property type="project" value="UniProtKB-SubCell"/>
</dbReference>
<feature type="domain" description="Rho-GAP" evidence="23">
    <location>
        <begin position="1244"/>
        <end position="1436"/>
    </location>
</feature>
<feature type="compositionally biased region" description="Polar residues" evidence="20">
    <location>
        <begin position="320"/>
        <end position="331"/>
    </location>
</feature>
<evidence type="ECO:0000256" key="8">
    <source>
        <dbReference type="ARBA" id="ARBA00022499"/>
    </source>
</evidence>
<evidence type="ECO:0000256" key="10">
    <source>
        <dbReference type="ARBA" id="ARBA00022843"/>
    </source>
</evidence>
<evidence type="ECO:0000256" key="12">
    <source>
        <dbReference type="ARBA" id="ARBA00023034"/>
    </source>
</evidence>
<feature type="compositionally biased region" description="Basic and acidic residues" evidence="20">
    <location>
        <begin position="1010"/>
        <end position="1022"/>
    </location>
</feature>
<name>A0AA41T4G5_SCICA</name>
<dbReference type="GO" id="GO:0030659">
    <property type="term" value="C:cytoplasmic vesicle membrane"/>
    <property type="evidence" value="ECO:0007669"/>
    <property type="project" value="UniProtKB-SubCell"/>
</dbReference>
<dbReference type="CDD" id="cd01253">
    <property type="entry name" value="PH_ARHGAP21-like"/>
    <property type="match status" value="1"/>
</dbReference>
<keyword evidence="8" id="KW-1017">Isopeptide bond</keyword>
<evidence type="ECO:0000256" key="11">
    <source>
        <dbReference type="ARBA" id="ARBA00022949"/>
    </source>
</evidence>
<evidence type="ECO:0000256" key="2">
    <source>
        <dbReference type="ARBA" id="ARBA00004282"/>
    </source>
</evidence>
<dbReference type="Gene3D" id="2.30.42.10">
    <property type="match status" value="1"/>
</dbReference>
<dbReference type="Gene3D" id="2.30.29.30">
    <property type="entry name" value="Pleckstrin-homology domain (PH domain)/Phosphotyrosine-binding domain (PTB)"/>
    <property type="match status" value="1"/>
</dbReference>
<reference evidence="24" key="1">
    <citation type="submission" date="2020-03" db="EMBL/GenBank/DDBJ databases">
        <title>Studies in the Genomics of Life Span.</title>
        <authorList>
            <person name="Glass D."/>
        </authorList>
    </citation>
    <scope>NUCLEOTIDE SEQUENCE</scope>
    <source>
        <strain evidence="24">SUZIE</strain>
        <tissue evidence="24">Muscle</tissue>
    </source>
</reference>
<dbReference type="GO" id="GO:0005856">
    <property type="term" value="C:cytoskeleton"/>
    <property type="evidence" value="ECO:0007669"/>
    <property type="project" value="UniProtKB-SubCell"/>
</dbReference>
<dbReference type="PROSITE" id="PS50238">
    <property type="entry name" value="RHOGAP"/>
    <property type="match status" value="1"/>
</dbReference>
<dbReference type="PROSITE" id="PS50106">
    <property type="entry name" value="PDZ"/>
    <property type="match status" value="1"/>
</dbReference>
<dbReference type="InterPro" id="IPR041489">
    <property type="entry name" value="PDZ_6"/>
</dbReference>
<dbReference type="SUPFAM" id="SSF53271">
    <property type="entry name" value="PRTase-like"/>
    <property type="match status" value="1"/>
</dbReference>
<dbReference type="FunFam" id="2.30.29.30:FF:000101">
    <property type="entry name" value="Rho GTPase activating protein 21"/>
    <property type="match status" value="1"/>
</dbReference>
<evidence type="ECO:0000313" key="25">
    <source>
        <dbReference type="Proteomes" id="UP001166674"/>
    </source>
</evidence>
<keyword evidence="10" id="KW-0832">Ubl conjugation</keyword>
<feature type="compositionally biased region" description="Polar residues" evidence="20">
    <location>
        <begin position="691"/>
        <end position="702"/>
    </location>
</feature>
<organism evidence="24 25">
    <name type="scientific">Sciurus carolinensis</name>
    <name type="common">Eastern gray squirrel</name>
    <dbReference type="NCBI Taxonomy" id="30640"/>
    <lineage>
        <taxon>Eukaryota</taxon>
        <taxon>Metazoa</taxon>
        <taxon>Chordata</taxon>
        <taxon>Craniata</taxon>
        <taxon>Vertebrata</taxon>
        <taxon>Euteleostomi</taxon>
        <taxon>Mammalia</taxon>
        <taxon>Eutheria</taxon>
        <taxon>Euarchontoglires</taxon>
        <taxon>Glires</taxon>
        <taxon>Rodentia</taxon>
        <taxon>Sciuromorpha</taxon>
        <taxon>Sciuridae</taxon>
        <taxon>Sciurinae</taxon>
        <taxon>Sciurini</taxon>
        <taxon>Sciurus</taxon>
    </lineage>
</organism>
<feature type="domain" description="PDZ" evidence="22">
    <location>
        <begin position="147"/>
        <end position="256"/>
    </location>
</feature>
<feature type="compositionally biased region" description="Polar residues" evidence="20">
    <location>
        <begin position="1793"/>
        <end position="1802"/>
    </location>
</feature>
<dbReference type="SUPFAM" id="SSF48350">
    <property type="entry name" value="GTPase activation domain, GAP"/>
    <property type="match status" value="1"/>
</dbReference>
<evidence type="ECO:0000256" key="3">
    <source>
        <dbReference type="ARBA" id="ARBA00004284"/>
    </source>
</evidence>
<proteinExistence type="predicted"/>
<dbReference type="InterPro" id="IPR036034">
    <property type="entry name" value="PDZ_sf"/>
</dbReference>
<dbReference type="PANTHER" id="PTHR23175">
    <property type="entry name" value="PDZ DOMAIN-CONTAINING PROTEIN"/>
    <property type="match status" value="1"/>
</dbReference>
<feature type="compositionally biased region" description="Low complexity" evidence="20">
    <location>
        <begin position="1973"/>
        <end position="1987"/>
    </location>
</feature>
<feature type="region of interest" description="Disordered" evidence="20">
    <location>
        <begin position="1182"/>
        <end position="1232"/>
    </location>
</feature>